<dbReference type="Gene3D" id="3.90.190.20">
    <property type="entry name" value="Mur ligase, C-terminal domain"/>
    <property type="match status" value="1"/>
</dbReference>
<evidence type="ECO:0000256" key="20">
    <source>
        <dbReference type="ARBA" id="ARBA00049035"/>
    </source>
</evidence>
<dbReference type="SUPFAM" id="SSF53244">
    <property type="entry name" value="MurD-like peptide ligases, peptide-binding domain"/>
    <property type="match status" value="1"/>
</dbReference>
<dbReference type="EC" id="6.3.2.17" evidence="7"/>
<evidence type="ECO:0000256" key="18">
    <source>
        <dbReference type="ARBA" id="ARBA00047493"/>
    </source>
</evidence>
<evidence type="ECO:0000256" key="4">
    <source>
        <dbReference type="ARBA" id="ARBA00005150"/>
    </source>
</evidence>
<protein>
    <recommendedName>
        <fullName evidence="8">Dihydrofolate synthase/folylpolyglutamate synthase</fullName>
        <ecNumber evidence="6">6.3.2.12</ecNumber>
        <ecNumber evidence="7">6.3.2.17</ecNumber>
    </recommendedName>
    <alternativeName>
        <fullName evidence="17">Folylpoly-gamma-glutamate synthetase-dihydrofolate synthetase</fullName>
    </alternativeName>
    <alternativeName>
        <fullName evidence="15">Folylpolyglutamate synthetase</fullName>
    </alternativeName>
    <alternativeName>
        <fullName evidence="16">Tetrahydrofolylpolyglutamate synthase</fullName>
    </alternativeName>
</protein>
<keyword evidence="9 22" id="KW-0436">Ligase</keyword>
<dbReference type="InterPro" id="IPR036565">
    <property type="entry name" value="Mur-like_cat_sf"/>
</dbReference>
<evidence type="ECO:0000256" key="16">
    <source>
        <dbReference type="ARBA" id="ARBA00030592"/>
    </source>
</evidence>
<evidence type="ECO:0000256" key="19">
    <source>
        <dbReference type="ARBA" id="ARBA00047808"/>
    </source>
</evidence>
<dbReference type="AlphaFoldDB" id="A0A2W7S484"/>
<keyword evidence="14" id="KW-0289">Folate biosynthesis</keyword>
<keyword evidence="10" id="KW-0479">Metal-binding</keyword>
<evidence type="ECO:0000256" key="14">
    <source>
        <dbReference type="ARBA" id="ARBA00022909"/>
    </source>
</evidence>
<evidence type="ECO:0000256" key="8">
    <source>
        <dbReference type="ARBA" id="ARBA00019357"/>
    </source>
</evidence>
<dbReference type="InterPro" id="IPR013221">
    <property type="entry name" value="Mur_ligase_cen"/>
</dbReference>
<evidence type="ECO:0000256" key="10">
    <source>
        <dbReference type="ARBA" id="ARBA00022723"/>
    </source>
</evidence>
<dbReference type="InterPro" id="IPR018109">
    <property type="entry name" value="Folylpolyglutamate_synth_CS"/>
</dbReference>
<dbReference type="Pfam" id="PF02875">
    <property type="entry name" value="Mur_ligase_C"/>
    <property type="match status" value="1"/>
</dbReference>
<sequence length="431" mass="47864">MNYSETLTYLYEHLPMFSRQGASAYKKDLTNTLLLCNKLGNPQQQFKSIHIAGTNGKGSTSHMLAAILQKAGYKTGLYTSPHLKDFRERIKINGELCTEDFIIDFVEKMKPAIAEIQPSFFEITVAMAFSYFAEAHVDVAVIETGLGGRLDSTNIITPELSIITNIGWDHMNLLGNTLEAIAGEKAGIIKQHIPVVIGEVIDETKPVFENAASQKNAPIYYAQQAFSVLEYQQTFTTLMVKLLNNKNGEIHAYQLDLPGIYQLNNLITILTAVNQLKQQGWQLSDNAIIEGLANAKSLTGLHGRWELLHQSPTVIADVAHNEAGITQLLHQIKLCKYRQLHIVFGMVKDKDPQLVLSLLPTNAQYYFTQANIPRALNATELTEIAKDYCLIGNTYDDVNAALKAAMQMALNDDLIVVCGSVFLIAEIEPIH</sequence>
<comment type="cofactor">
    <cofactor evidence="1">
        <name>Mg(2+)</name>
        <dbReference type="ChEBI" id="CHEBI:18420"/>
    </cofactor>
</comment>
<dbReference type="GO" id="GO:0005524">
    <property type="term" value="F:ATP binding"/>
    <property type="evidence" value="ECO:0007669"/>
    <property type="project" value="UniProtKB-KW"/>
</dbReference>
<dbReference type="RefSeq" id="WP_111293123.1">
    <property type="nucleotide sequence ID" value="NZ_QKZV01000001.1"/>
</dbReference>
<keyword evidence="13" id="KW-0460">Magnesium</keyword>
<comment type="catalytic activity">
    <reaction evidence="21">
        <text>7,8-dihydropteroate + L-glutamate + ATP = 7,8-dihydrofolate + ADP + phosphate + H(+)</text>
        <dbReference type="Rhea" id="RHEA:23584"/>
        <dbReference type="ChEBI" id="CHEBI:15378"/>
        <dbReference type="ChEBI" id="CHEBI:17839"/>
        <dbReference type="ChEBI" id="CHEBI:29985"/>
        <dbReference type="ChEBI" id="CHEBI:30616"/>
        <dbReference type="ChEBI" id="CHEBI:43474"/>
        <dbReference type="ChEBI" id="CHEBI:57451"/>
        <dbReference type="ChEBI" id="CHEBI:456216"/>
        <dbReference type="EC" id="6.3.2.12"/>
    </reaction>
</comment>
<dbReference type="PANTHER" id="PTHR11136">
    <property type="entry name" value="FOLYLPOLYGLUTAMATE SYNTHASE-RELATED"/>
    <property type="match status" value="1"/>
</dbReference>
<keyword evidence="12 22" id="KW-0067">ATP-binding</keyword>
<evidence type="ECO:0000256" key="15">
    <source>
        <dbReference type="ARBA" id="ARBA00030048"/>
    </source>
</evidence>
<evidence type="ECO:0000256" key="22">
    <source>
        <dbReference type="PIRNR" id="PIRNR001563"/>
    </source>
</evidence>
<dbReference type="EC" id="6.3.2.12" evidence="6"/>
<dbReference type="GO" id="GO:0046872">
    <property type="term" value="F:metal ion binding"/>
    <property type="evidence" value="ECO:0007669"/>
    <property type="project" value="UniProtKB-KW"/>
</dbReference>
<gene>
    <name evidence="25" type="ORF">LX80_00139</name>
</gene>
<evidence type="ECO:0000313" key="26">
    <source>
        <dbReference type="Proteomes" id="UP000249720"/>
    </source>
</evidence>
<dbReference type="InterPro" id="IPR004101">
    <property type="entry name" value="Mur_ligase_C"/>
</dbReference>
<evidence type="ECO:0000259" key="24">
    <source>
        <dbReference type="Pfam" id="PF08245"/>
    </source>
</evidence>
<comment type="function">
    <text evidence="2">Functions in two distinct reactions of the de novo folate biosynthetic pathway. Catalyzes the addition of a glutamate residue to dihydropteroate (7,8-dihydropteroate or H2Pte) to form dihydrofolate (7,8-dihydrofolate monoglutamate or H2Pte-Glu). Also catalyzes successive additions of L-glutamate to tetrahydrofolate or 10-formyltetrahydrofolate or 5,10-methylenetetrahydrofolate, leading to folylpolyglutamate derivatives.</text>
</comment>
<organism evidence="25 26">
    <name type="scientific">Hydrotalea sandarakina</name>
    <dbReference type="NCBI Taxonomy" id="1004304"/>
    <lineage>
        <taxon>Bacteria</taxon>
        <taxon>Pseudomonadati</taxon>
        <taxon>Bacteroidota</taxon>
        <taxon>Chitinophagia</taxon>
        <taxon>Chitinophagales</taxon>
        <taxon>Chitinophagaceae</taxon>
        <taxon>Hydrotalea</taxon>
    </lineage>
</organism>
<dbReference type="GO" id="GO:0008841">
    <property type="term" value="F:dihydrofolate synthase activity"/>
    <property type="evidence" value="ECO:0007669"/>
    <property type="project" value="UniProtKB-EC"/>
</dbReference>
<evidence type="ECO:0000256" key="12">
    <source>
        <dbReference type="ARBA" id="ARBA00022840"/>
    </source>
</evidence>
<evidence type="ECO:0000313" key="25">
    <source>
        <dbReference type="EMBL" id="PZX65650.1"/>
    </source>
</evidence>
<comment type="catalytic activity">
    <reaction evidence="18">
        <text>(6S)-5,6,7,8-tetrahydrofolyl-(gamma-L-Glu)(n) + L-glutamate + ATP = (6S)-5,6,7,8-tetrahydrofolyl-(gamma-L-Glu)(n+1) + ADP + phosphate + H(+)</text>
        <dbReference type="Rhea" id="RHEA:10580"/>
        <dbReference type="Rhea" id="RHEA-COMP:14738"/>
        <dbReference type="Rhea" id="RHEA-COMP:14740"/>
        <dbReference type="ChEBI" id="CHEBI:15378"/>
        <dbReference type="ChEBI" id="CHEBI:29985"/>
        <dbReference type="ChEBI" id="CHEBI:30616"/>
        <dbReference type="ChEBI" id="CHEBI:43474"/>
        <dbReference type="ChEBI" id="CHEBI:141005"/>
        <dbReference type="ChEBI" id="CHEBI:456216"/>
        <dbReference type="EC" id="6.3.2.17"/>
    </reaction>
</comment>
<dbReference type="NCBIfam" id="TIGR01499">
    <property type="entry name" value="folC"/>
    <property type="match status" value="1"/>
</dbReference>
<evidence type="ECO:0000259" key="23">
    <source>
        <dbReference type="Pfam" id="PF02875"/>
    </source>
</evidence>
<evidence type="ECO:0000256" key="21">
    <source>
        <dbReference type="ARBA" id="ARBA00049161"/>
    </source>
</evidence>
<evidence type="ECO:0000256" key="17">
    <source>
        <dbReference type="ARBA" id="ARBA00032510"/>
    </source>
</evidence>
<feature type="domain" description="Mur ligase C-terminal" evidence="23">
    <location>
        <begin position="303"/>
        <end position="420"/>
    </location>
</feature>
<feature type="domain" description="Mur ligase central" evidence="24">
    <location>
        <begin position="51"/>
        <end position="270"/>
    </location>
</feature>
<dbReference type="Proteomes" id="UP000249720">
    <property type="component" value="Unassembled WGS sequence"/>
</dbReference>
<dbReference type="Pfam" id="PF08245">
    <property type="entry name" value="Mur_ligase_M"/>
    <property type="match status" value="1"/>
</dbReference>
<comment type="similarity">
    <text evidence="5 22">Belongs to the folylpolyglutamate synthase family.</text>
</comment>
<name>A0A2W7S484_9BACT</name>
<proteinExistence type="inferred from homology"/>
<dbReference type="GO" id="GO:0005737">
    <property type="term" value="C:cytoplasm"/>
    <property type="evidence" value="ECO:0007669"/>
    <property type="project" value="TreeGrafter"/>
</dbReference>
<dbReference type="SUPFAM" id="SSF53623">
    <property type="entry name" value="MurD-like peptide ligases, catalytic domain"/>
    <property type="match status" value="1"/>
</dbReference>
<evidence type="ECO:0000256" key="1">
    <source>
        <dbReference type="ARBA" id="ARBA00001946"/>
    </source>
</evidence>
<evidence type="ECO:0000256" key="2">
    <source>
        <dbReference type="ARBA" id="ARBA00002714"/>
    </source>
</evidence>
<dbReference type="Gene3D" id="3.40.1190.10">
    <property type="entry name" value="Mur-like, catalytic domain"/>
    <property type="match status" value="1"/>
</dbReference>
<evidence type="ECO:0000256" key="9">
    <source>
        <dbReference type="ARBA" id="ARBA00022598"/>
    </source>
</evidence>
<dbReference type="GO" id="GO:0004326">
    <property type="term" value="F:tetrahydrofolylpolyglutamate synthase activity"/>
    <property type="evidence" value="ECO:0007669"/>
    <property type="project" value="UniProtKB-EC"/>
</dbReference>
<comment type="caution">
    <text evidence="25">The sequence shown here is derived from an EMBL/GenBank/DDBJ whole genome shotgun (WGS) entry which is preliminary data.</text>
</comment>
<evidence type="ECO:0000256" key="7">
    <source>
        <dbReference type="ARBA" id="ARBA00013025"/>
    </source>
</evidence>
<comment type="pathway">
    <text evidence="4">Cofactor biosynthesis; tetrahydrofolylpolyglutamate biosynthesis.</text>
</comment>
<dbReference type="PANTHER" id="PTHR11136:SF0">
    <property type="entry name" value="DIHYDROFOLATE SYNTHETASE-RELATED"/>
    <property type="match status" value="1"/>
</dbReference>
<dbReference type="InterPro" id="IPR001645">
    <property type="entry name" value="Folylpolyglutamate_synth"/>
</dbReference>
<evidence type="ECO:0000256" key="11">
    <source>
        <dbReference type="ARBA" id="ARBA00022741"/>
    </source>
</evidence>
<evidence type="ECO:0000256" key="3">
    <source>
        <dbReference type="ARBA" id="ARBA00004799"/>
    </source>
</evidence>
<keyword evidence="26" id="KW-1185">Reference proteome</keyword>
<comment type="pathway">
    <text evidence="3">Cofactor biosynthesis; tetrahydrofolate biosynthesis; 7,8-dihydrofolate from 2-amino-4-hydroxy-6-hydroxymethyl-7,8-dihydropteridine diphosphate and 4-aminobenzoate: step 2/2.</text>
</comment>
<evidence type="ECO:0000256" key="13">
    <source>
        <dbReference type="ARBA" id="ARBA00022842"/>
    </source>
</evidence>
<dbReference type="PROSITE" id="PS01012">
    <property type="entry name" value="FOLYLPOLYGLU_SYNT_2"/>
    <property type="match status" value="1"/>
</dbReference>
<accession>A0A2W7S484</accession>
<dbReference type="InterPro" id="IPR036615">
    <property type="entry name" value="Mur_ligase_C_dom_sf"/>
</dbReference>
<keyword evidence="11 22" id="KW-0547">Nucleotide-binding</keyword>
<comment type="catalytic activity">
    <reaction evidence="20">
        <text>(6R)-5,10-methylenetetrahydrofolyl-(gamma-L-Glu)(n) + L-glutamate + ATP = (6R)-5,10-methylenetetrahydrofolyl-(gamma-L-Glu)(n+1) + ADP + phosphate + H(+)</text>
        <dbReference type="Rhea" id="RHEA:51912"/>
        <dbReference type="Rhea" id="RHEA-COMP:13257"/>
        <dbReference type="Rhea" id="RHEA-COMP:13258"/>
        <dbReference type="ChEBI" id="CHEBI:15378"/>
        <dbReference type="ChEBI" id="CHEBI:29985"/>
        <dbReference type="ChEBI" id="CHEBI:30616"/>
        <dbReference type="ChEBI" id="CHEBI:43474"/>
        <dbReference type="ChEBI" id="CHEBI:136572"/>
        <dbReference type="ChEBI" id="CHEBI:456216"/>
        <dbReference type="EC" id="6.3.2.17"/>
    </reaction>
</comment>
<dbReference type="OrthoDB" id="9809356at2"/>
<comment type="catalytic activity">
    <reaction evidence="19">
        <text>10-formyltetrahydrofolyl-(gamma-L-Glu)(n) + L-glutamate + ATP = 10-formyltetrahydrofolyl-(gamma-L-Glu)(n+1) + ADP + phosphate + H(+)</text>
        <dbReference type="Rhea" id="RHEA:51904"/>
        <dbReference type="Rhea" id="RHEA-COMP:13088"/>
        <dbReference type="Rhea" id="RHEA-COMP:14300"/>
        <dbReference type="ChEBI" id="CHEBI:15378"/>
        <dbReference type="ChEBI" id="CHEBI:29985"/>
        <dbReference type="ChEBI" id="CHEBI:30616"/>
        <dbReference type="ChEBI" id="CHEBI:43474"/>
        <dbReference type="ChEBI" id="CHEBI:134413"/>
        <dbReference type="ChEBI" id="CHEBI:456216"/>
        <dbReference type="EC" id="6.3.2.17"/>
    </reaction>
</comment>
<evidence type="ECO:0000256" key="5">
    <source>
        <dbReference type="ARBA" id="ARBA00008276"/>
    </source>
</evidence>
<dbReference type="EMBL" id="QKZV01000001">
    <property type="protein sequence ID" value="PZX65650.1"/>
    <property type="molecule type" value="Genomic_DNA"/>
</dbReference>
<dbReference type="FunFam" id="3.40.1190.10:FF:000011">
    <property type="entry name" value="Folylpolyglutamate synthase/dihydrofolate synthase"/>
    <property type="match status" value="1"/>
</dbReference>
<dbReference type="GO" id="GO:0046656">
    <property type="term" value="P:folic acid biosynthetic process"/>
    <property type="evidence" value="ECO:0007669"/>
    <property type="project" value="UniProtKB-KW"/>
</dbReference>
<evidence type="ECO:0000256" key="6">
    <source>
        <dbReference type="ARBA" id="ARBA00013023"/>
    </source>
</evidence>
<dbReference type="PIRSF" id="PIRSF001563">
    <property type="entry name" value="Folylpolyglu_synth"/>
    <property type="match status" value="1"/>
</dbReference>
<reference evidence="25 26" key="1">
    <citation type="submission" date="2018-06" db="EMBL/GenBank/DDBJ databases">
        <title>Genomic Encyclopedia of Archaeal and Bacterial Type Strains, Phase II (KMG-II): from individual species to whole genera.</title>
        <authorList>
            <person name="Goeker M."/>
        </authorList>
    </citation>
    <scope>NUCLEOTIDE SEQUENCE [LARGE SCALE GENOMIC DNA]</scope>
    <source>
        <strain evidence="25 26">DSM 23241</strain>
    </source>
</reference>